<evidence type="ECO:0000256" key="1">
    <source>
        <dbReference type="SAM" id="Phobius"/>
    </source>
</evidence>
<comment type="caution">
    <text evidence="2">The sequence shown here is derived from an EMBL/GenBank/DDBJ whole genome shotgun (WGS) entry which is preliminary data.</text>
</comment>
<keyword evidence="3" id="KW-1185">Reference proteome</keyword>
<evidence type="ECO:0000313" key="2">
    <source>
        <dbReference type="EMBL" id="MEZ8719478.1"/>
    </source>
</evidence>
<dbReference type="RefSeq" id="WP_269337226.1">
    <property type="nucleotide sequence ID" value="NZ_JBFSSG010000001.1"/>
</dbReference>
<proteinExistence type="predicted"/>
<dbReference type="Proteomes" id="UP001570071">
    <property type="component" value="Unassembled WGS sequence"/>
</dbReference>
<accession>A0ABV4MQR4</accession>
<sequence length="41" mass="4366">MGYAGITMFGPYTPILAIGIAIVIGIVGFKIIERIKPSTDK</sequence>
<keyword evidence="1" id="KW-0812">Transmembrane</keyword>
<reference evidence="2 3" key="1">
    <citation type="journal article" date="2024" name="ISME J.">
        <title>Tailless and filamentous prophages are predominant in marine Vibrio.</title>
        <authorList>
            <person name="Steensen K."/>
            <person name="Seneca J."/>
            <person name="Bartlau N."/>
            <person name="Yu X.A."/>
            <person name="Hussain F.A."/>
            <person name="Polz M.F."/>
        </authorList>
    </citation>
    <scope>NUCLEOTIDE SEQUENCE [LARGE SCALE GENOMIC DNA]</scope>
    <source>
        <strain evidence="2 3">10N.239.312.F12</strain>
    </source>
</reference>
<keyword evidence="1" id="KW-1133">Transmembrane helix</keyword>
<dbReference type="EMBL" id="JBFSSG010000001">
    <property type="protein sequence ID" value="MEZ8719478.1"/>
    <property type="molecule type" value="Genomic_DNA"/>
</dbReference>
<evidence type="ECO:0000313" key="3">
    <source>
        <dbReference type="Proteomes" id="UP001570071"/>
    </source>
</evidence>
<keyword evidence="1" id="KW-0472">Membrane</keyword>
<name>A0ABV4MQR4_9VIBR</name>
<organism evidence="2 3">
    <name type="scientific">Vibrio pomeroyi</name>
    <dbReference type="NCBI Taxonomy" id="198832"/>
    <lineage>
        <taxon>Bacteria</taxon>
        <taxon>Pseudomonadati</taxon>
        <taxon>Pseudomonadota</taxon>
        <taxon>Gammaproteobacteria</taxon>
        <taxon>Vibrionales</taxon>
        <taxon>Vibrionaceae</taxon>
        <taxon>Vibrio</taxon>
    </lineage>
</organism>
<protein>
    <submittedName>
        <fullName evidence="2">Uncharacterized protein</fullName>
    </submittedName>
</protein>
<gene>
    <name evidence="2" type="ORF">AB6D66_00270</name>
</gene>
<feature type="transmembrane region" description="Helical" evidence="1">
    <location>
        <begin position="12"/>
        <end position="32"/>
    </location>
</feature>